<dbReference type="InterPro" id="IPR036259">
    <property type="entry name" value="MFS_trans_sf"/>
</dbReference>
<keyword evidence="2" id="KW-0472">Membrane</keyword>
<dbReference type="Proteomes" id="UP000681340">
    <property type="component" value="Unassembled WGS sequence"/>
</dbReference>
<keyword evidence="2" id="KW-0812">Transmembrane</keyword>
<organism evidence="3 4">
    <name type="scientific">Actinoplanes auranticolor</name>
    <dbReference type="NCBI Taxonomy" id="47988"/>
    <lineage>
        <taxon>Bacteria</taxon>
        <taxon>Bacillati</taxon>
        <taxon>Actinomycetota</taxon>
        <taxon>Actinomycetes</taxon>
        <taxon>Micromonosporales</taxon>
        <taxon>Micromonosporaceae</taxon>
        <taxon>Actinoplanes</taxon>
    </lineage>
</organism>
<accession>A0A919SLW3</accession>
<gene>
    <name evidence="3" type="ORF">Aau02nite_59500</name>
</gene>
<proteinExistence type="predicted"/>
<dbReference type="EMBL" id="BOQL01000049">
    <property type="protein sequence ID" value="GIM74144.1"/>
    <property type="molecule type" value="Genomic_DNA"/>
</dbReference>
<evidence type="ECO:0000313" key="4">
    <source>
        <dbReference type="Proteomes" id="UP000681340"/>
    </source>
</evidence>
<evidence type="ECO:0000256" key="2">
    <source>
        <dbReference type="SAM" id="Phobius"/>
    </source>
</evidence>
<dbReference type="SUPFAM" id="SSF103473">
    <property type="entry name" value="MFS general substrate transporter"/>
    <property type="match status" value="1"/>
</dbReference>
<reference evidence="3" key="1">
    <citation type="submission" date="2021-03" db="EMBL/GenBank/DDBJ databases">
        <title>Whole genome shotgun sequence of Actinoplanes auranticolor NBRC 12245.</title>
        <authorList>
            <person name="Komaki H."/>
            <person name="Tamura T."/>
        </authorList>
    </citation>
    <scope>NUCLEOTIDE SEQUENCE</scope>
    <source>
        <strain evidence="3">NBRC 12245</strain>
    </source>
</reference>
<sequence length="93" mass="10261">MVWSGVVIAVAALLLAIWPTWPVALAASVLLGAGYGVYLAVDTALITQVLPAAVDRARIWGSSTSRRRRRRCSGRRSRRRWSPTWAATPRCTR</sequence>
<keyword evidence="4" id="KW-1185">Reference proteome</keyword>
<feature type="transmembrane region" description="Helical" evidence="2">
    <location>
        <begin position="36"/>
        <end position="61"/>
    </location>
</feature>
<evidence type="ECO:0008006" key="5">
    <source>
        <dbReference type="Google" id="ProtNLM"/>
    </source>
</evidence>
<dbReference type="AlphaFoldDB" id="A0A919SLW3"/>
<keyword evidence="2" id="KW-1133">Transmembrane helix</keyword>
<feature type="compositionally biased region" description="Basic residues" evidence="1">
    <location>
        <begin position="70"/>
        <end position="81"/>
    </location>
</feature>
<feature type="region of interest" description="Disordered" evidence="1">
    <location>
        <begin position="70"/>
        <end position="93"/>
    </location>
</feature>
<protein>
    <recommendedName>
        <fullName evidence="5">MFS transporter</fullName>
    </recommendedName>
</protein>
<name>A0A919SLW3_9ACTN</name>
<evidence type="ECO:0000256" key="1">
    <source>
        <dbReference type="SAM" id="MobiDB-lite"/>
    </source>
</evidence>
<comment type="caution">
    <text evidence="3">The sequence shown here is derived from an EMBL/GenBank/DDBJ whole genome shotgun (WGS) entry which is preliminary data.</text>
</comment>
<evidence type="ECO:0000313" key="3">
    <source>
        <dbReference type="EMBL" id="GIM74144.1"/>
    </source>
</evidence>